<comment type="cofactor">
    <cofactor evidence="2">
        <name>pyridoxal 5'-phosphate</name>
        <dbReference type="ChEBI" id="CHEBI:597326"/>
    </cofactor>
</comment>
<dbReference type="Proteomes" id="UP000054408">
    <property type="component" value="Unassembled WGS sequence"/>
</dbReference>
<evidence type="ECO:0000256" key="5">
    <source>
        <dbReference type="ARBA" id="ARBA00010869"/>
    </source>
</evidence>
<protein>
    <recommendedName>
        <fullName evidence="10">Tryptophan synthase beta chain-like PALP domain-containing protein</fullName>
    </recommendedName>
</protein>
<accession>A0A0L0DGL1</accession>
<dbReference type="GO" id="GO:0018114">
    <property type="term" value="F:threonine racemase activity"/>
    <property type="evidence" value="ECO:0007669"/>
    <property type="project" value="TreeGrafter"/>
</dbReference>
<dbReference type="FunFam" id="3.40.50.1100:FF:000005">
    <property type="entry name" value="Threonine dehydratase catabolic"/>
    <property type="match status" value="1"/>
</dbReference>
<dbReference type="Pfam" id="PF00291">
    <property type="entry name" value="PALP"/>
    <property type="match status" value="1"/>
</dbReference>
<evidence type="ECO:0000256" key="7">
    <source>
        <dbReference type="ARBA" id="ARBA00022898"/>
    </source>
</evidence>
<keyword evidence="12" id="KW-1185">Reference proteome</keyword>
<gene>
    <name evidence="11" type="ORF">AMSG_12086</name>
</gene>
<dbReference type="InterPro" id="IPR001926">
    <property type="entry name" value="TrpB-like_PALP"/>
</dbReference>
<name>A0A0L0DGL1_THETB</name>
<reference evidence="11 12" key="1">
    <citation type="submission" date="2010-05" db="EMBL/GenBank/DDBJ databases">
        <title>The Genome Sequence of Thecamonas trahens ATCC 50062.</title>
        <authorList>
            <consortium name="The Broad Institute Genome Sequencing Platform"/>
            <person name="Russ C."/>
            <person name="Cuomo C."/>
            <person name="Shea T."/>
            <person name="Young S.K."/>
            <person name="Zeng Q."/>
            <person name="Koehrsen M."/>
            <person name="Haas B."/>
            <person name="Borodovsky M."/>
            <person name="Guigo R."/>
            <person name="Alvarado L."/>
            <person name="Berlin A."/>
            <person name="Bochicchio J."/>
            <person name="Borenstein D."/>
            <person name="Chapman S."/>
            <person name="Chen Z."/>
            <person name="Freedman E."/>
            <person name="Gellesch M."/>
            <person name="Goldberg J."/>
            <person name="Griggs A."/>
            <person name="Gujja S."/>
            <person name="Heilman E."/>
            <person name="Heiman D."/>
            <person name="Hepburn T."/>
            <person name="Howarth C."/>
            <person name="Jen D."/>
            <person name="Larson L."/>
            <person name="Mehta T."/>
            <person name="Park D."/>
            <person name="Pearson M."/>
            <person name="Roberts A."/>
            <person name="Saif S."/>
            <person name="Shenoy N."/>
            <person name="Sisk P."/>
            <person name="Stolte C."/>
            <person name="Sykes S."/>
            <person name="Thomson T."/>
            <person name="Walk T."/>
            <person name="White J."/>
            <person name="Yandava C."/>
            <person name="Burger G."/>
            <person name="Gray M.W."/>
            <person name="Holland P.W.H."/>
            <person name="King N."/>
            <person name="Lang F.B.F."/>
            <person name="Roger A.J."/>
            <person name="Ruiz-Trillo I."/>
            <person name="Lander E."/>
            <person name="Nusbaum C."/>
        </authorList>
    </citation>
    <scope>NUCLEOTIDE SEQUENCE [LARGE SCALE GENOMIC DNA]</scope>
    <source>
        <strain evidence="11 12">ATCC 50062</strain>
    </source>
</reference>
<dbReference type="OrthoDB" id="4418812at2759"/>
<dbReference type="GO" id="GO:0000287">
    <property type="term" value="F:magnesium ion binding"/>
    <property type="evidence" value="ECO:0007669"/>
    <property type="project" value="TreeGrafter"/>
</dbReference>
<dbReference type="GeneID" id="25570001"/>
<dbReference type="PROSITE" id="PS00165">
    <property type="entry name" value="DEHYDRATASE_SER_THR"/>
    <property type="match status" value="1"/>
</dbReference>
<comment type="cofactor">
    <cofactor evidence="3">
        <name>Mn(2+)</name>
        <dbReference type="ChEBI" id="CHEBI:29035"/>
    </cofactor>
</comment>
<evidence type="ECO:0000256" key="6">
    <source>
        <dbReference type="ARBA" id="ARBA00022842"/>
    </source>
</evidence>
<evidence type="ECO:0000256" key="2">
    <source>
        <dbReference type="ARBA" id="ARBA00001933"/>
    </source>
</evidence>
<evidence type="ECO:0000256" key="1">
    <source>
        <dbReference type="ARBA" id="ARBA00001913"/>
    </source>
</evidence>
<evidence type="ECO:0000313" key="11">
    <source>
        <dbReference type="EMBL" id="KNC51474.1"/>
    </source>
</evidence>
<evidence type="ECO:0000259" key="10">
    <source>
        <dbReference type="Pfam" id="PF00291"/>
    </source>
</evidence>
<sequence length="756" mass="79683">MRISLKLLLVVVVIAALAFTPTDACSRQATPSVQEGCYAKLPAAIYVDMEMFKIDNPEDCACGVAVKNQQGTISASVPDQNNAGATVVKPFDFHDADIQHVEFIVWDIENGVKLRTLDKFNLAPSINVKDYVRTLLIDAASAVDMLAGFYGKVNDFNPADWILNASREVTFICFTTVTSYYERSGDINVCNKEGVADEFGGVPPCSNQGLLDLPDEDYVREHGVHPKRVFQPVQTPQFTYDIAAGSATDGGTNGGGSHPVSWFGSTMTGPGTCQTSADCSRSYHCDLGTNTCQQCIRDSHCAAIVGEVDGLLQPTCVSNHGLRLCQFAVVLGAAPSPNAILPEPLQTCPEQCDGAYCLDGECVHCREPNDCELMFSPSSTYAKICNETLDASTQKAVQKECNYYFLPPQQAKNKDLTTIIGLSAAVDALPVNLGDVKAALARVRPHVHHTPVLTSSALSAAAGVELFFKTEAMQKTGSFKIRGATNALASADPRPPAVVTHSSGNHAQALAAAAQALSIPAYIAMPSTAPKIKMMAVKETYQANVVECEPTGAARAATAAALVEEHSALFVHPSDDVAVIAGQGTLALELLLDDMPAAGATLDALVVPVGGGGLISGVSVAAKGLQPHIKVLGAEPAAADDAARSLVAGERLGHETEPVTTVADGLKTTLGPNTWAIVSNLVDHIFTVPEDAIIAGMRMVWERMKVVIEPSAGVGVAVVLSDEFRAYAAEHGIERVGVVLCGGNADVDNLPWATSK</sequence>
<dbReference type="InterPro" id="IPR036052">
    <property type="entry name" value="TrpB-like_PALP_sf"/>
</dbReference>
<comment type="similarity">
    <text evidence="5">Belongs to the serine/threonine dehydratase family.</text>
</comment>
<dbReference type="FunFam" id="3.40.50.1100:FF:000007">
    <property type="entry name" value="L-threonine dehydratase catabolic TdcB"/>
    <property type="match status" value="1"/>
</dbReference>
<feature type="domain" description="Tryptophan synthase beta chain-like PALP" evidence="10">
    <location>
        <begin position="444"/>
        <end position="742"/>
    </location>
</feature>
<dbReference type="InterPro" id="IPR000634">
    <property type="entry name" value="Ser/Thr_deHydtase_PyrdxlP-BS"/>
</dbReference>
<keyword evidence="9" id="KW-0732">Signal</keyword>
<dbReference type="PANTHER" id="PTHR43050">
    <property type="entry name" value="SERINE / THREONINE RACEMASE FAMILY MEMBER"/>
    <property type="match status" value="1"/>
</dbReference>
<comment type="cofactor">
    <cofactor evidence="4">
        <name>Mg(2+)</name>
        <dbReference type="ChEBI" id="CHEBI:18420"/>
    </cofactor>
</comment>
<evidence type="ECO:0000256" key="8">
    <source>
        <dbReference type="ARBA" id="ARBA00023239"/>
    </source>
</evidence>
<evidence type="ECO:0000256" key="3">
    <source>
        <dbReference type="ARBA" id="ARBA00001936"/>
    </source>
</evidence>
<dbReference type="eggNOG" id="KOG1251">
    <property type="taxonomic scope" value="Eukaryota"/>
</dbReference>
<dbReference type="Gene3D" id="3.40.50.1100">
    <property type="match status" value="2"/>
</dbReference>
<evidence type="ECO:0000313" key="12">
    <source>
        <dbReference type="Proteomes" id="UP000054408"/>
    </source>
</evidence>
<feature type="signal peptide" evidence="9">
    <location>
        <begin position="1"/>
        <end position="24"/>
    </location>
</feature>
<dbReference type="STRING" id="461836.A0A0L0DGL1"/>
<comment type="cofactor">
    <cofactor evidence="1">
        <name>Ca(2+)</name>
        <dbReference type="ChEBI" id="CHEBI:29108"/>
    </cofactor>
</comment>
<keyword evidence="7" id="KW-0663">Pyridoxal phosphate</keyword>
<keyword evidence="6" id="KW-0460">Magnesium</keyword>
<dbReference type="GO" id="GO:0070179">
    <property type="term" value="P:D-serine biosynthetic process"/>
    <property type="evidence" value="ECO:0007669"/>
    <property type="project" value="TreeGrafter"/>
</dbReference>
<dbReference type="SUPFAM" id="SSF53686">
    <property type="entry name" value="Tryptophan synthase beta subunit-like PLP-dependent enzymes"/>
    <property type="match status" value="1"/>
</dbReference>
<dbReference type="AlphaFoldDB" id="A0A0L0DGL1"/>
<dbReference type="GO" id="GO:0030378">
    <property type="term" value="F:serine racemase activity"/>
    <property type="evidence" value="ECO:0007669"/>
    <property type="project" value="TreeGrafter"/>
</dbReference>
<dbReference type="EMBL" id="GL349467">
    <property type="protein sequence ID" value="KNC51474.1"/>
    <property type="molecule type" value="Genomic_DNA"/>
</dbReference>
<dbReference type="CDD" id="cd01562">
    <property type="entry name" value="Thr-dehyd"/>
    <property type="match status" value="1"/>
</dbReference>
<proteinExistence type="inferred from homology"/>
<dbReference type="RefSeq" id="XP_013756166.1">
    <property type="nucleotide sequence ID" value="XM_013900712.1"/>
</dbReference>
<evidence type="ECO:0000256" key="4">
    <source>
        <dbReference type="ARBA" id="ARBA00001946"/>
    </source>
</evidence>
<feature type="chain" id="PRO_5005537149" description="Tryptophan synthase beta chain-like PALP domain-containing protein" evidence="9">
    <location>
        <begin position="25"/>
        <end position="756"/>
    </location>
</feature>
<dbReference type="PANTHER" id="PTHR43050:SF1">
    <property type="entry name" value="SERINE RACEMASE"/>
    <property type="match status" value="1"/>
</dbReference>
<dbReference type="GO" id="GO:0003941">
    <property type="term" value="F:L-serine ammonia-lyase activity"/>
    <property type="evidence" value="ECO:0007669"/>
    <property type="project" value="TreeGrafter"/>
</dbReference>
<evidence type="ECO:0000256" key="9">
    <source>
        <dbReference type="SAM" id="SignalP"/>
    </source>
</evidence>
<dbReference type="GO" id="GO:0005524">
    <property type="term" value="F:ATP binding"/>
    <property type="evidence" value="ECO:0007669"/>
    <property type="project" value="TreeGrafter"/>
</dbReference>
<keyword evidence="8" id="KW-0456">Lyase</keyword>
<organism evidence="11 12">
    <name type="scientific">Thecamonas trahens ATCC 50062</name>
    <dbReference type="NCBI Taxonomy" id="461836"/>
    <lineage>
        <taxon>Eukaryota</taxon>
        <taxon>Apusozoa</taxon>
        <taxon>Apusomonadida</taxon>
        <taxon>Apusomonadidae</taxon>
        <taxon>Thecamonas</taxon>
    </lineage>
</organism>
<dbReference type="GO" id="GO:0030170">
    <property type="term" value="F:pyridoxal phosphate binding"/>
    <property type="evidence" value="ECO:0007669"/>
    <property type="project" value="InterPro"/>
</dbReference>